<proteinExistence type="predicted"/>
<reference evidence="1 2" key="1">
    <citation type="submission" date="2017-09" db="EMBL/GenBank/DDBJ databases">
        <title>WGS assembly of Aquilegia coerulea Goldsmith.</title>
        <authorList>
            <person name="Hodges S."/>
            <person name="Kramer E."/>
            <person name="Nordborg M."/>
            <person name="Tomkins J."/>
            <person name="Borevitz J."/>
            <person name="Derieg N."/>
            <person name="Yan J."/>
            <person name="Mihaltcheva S."/>
            <person name="Hayes R.D."/>
            <person name="Rokhsar D."/>
        </authorList>
    </citation>
    <scope>NUCLEOTIDE SEQUENCE [LARGE SCALE GENOMIC DNA]</scope>
    <source>
        <strain evidence="2">cv. Goldsmith</strain>
    </source>
</reference>
<dbReference type="EMBL" id="KZ305026">
    <property type="protein sequence ID" value="PIA53944.1"/>
    <property type="molecule type" value="Genomic_DNA"/>
</dbReference>
<organism evidence="1 2">
    <name type="scientific">Aquilegia coerulea</name>
    <name type="common">Rocky mountain columbine</name>
    <dbReference type="NCBI Taxonomy" id="218851"/>
    <lineage>
        <taxon>Eukaryota</taxon>
        <taxon>Viridiplantae</taxon>
        <taxon>Streptophyta</taxon>
        <taxon>Embryophyta</taxon>
        <taxon>Tracheophyta</taxon>
        <taxon>Spermatophyta</taxon>
        <taxon>Magnoliopsida</taxon>
        <taxon>Ranunculales</taxon>
        <taxon>Ranunculaceae</taxon>
        <taxon>Thalictroideae</taxon>
        <taxon>Aquilegia</taxon>
    </lineage>
</organism>
<sequence length="79" mass="9012">MQMMAKVPGKKDHLQGLAPLGCSKQCPNKIVMNEVVMSWNINRNQLLHLSISSRFSAVFQKKTSTKIRAWIIFRLIEGI</sequence>
<protein>
    <submittedName>
        <fullName evidence="1">Uncharacterized protein</fullName>
    </submittedName>
</protein>
<evidence type="ECO:0000313" key="1">
    <source>
        <dbReference type="EMBL" id="PIA53944.1"/>
    </source>
</evidence>
<dbReference type="Proteomes" id="UP000230069">
    <property type="component" value="Unassembled WGS sequence"/>
</dbReference>
<dbReference type="AlphaFoldDB" id="A0A2G5EDV4"/>
<accession>A0A2G5EDV4</accession>
<keyword evidence="2" id="KW-1185">Reference proteome</keyword>
<evidence type="ECO:0000313" key="2">
    <source>
        <dbReference type="Proteomes" id="UP000230069"/>
    </source>
</evidence>
<gene>
    <name evidence="1" type="ORF">AQUCO_00900488v1</name>
</gene>
<name>A0A2G5EDV4_AQUCA</name>
<dbReference type="OrthoDB" id="3176171at2759"/>
<dbReference type="InParanoid" id="A0A2G5EDV4"/>